<dbReference type="InterPro" id="IPR025660">
    <property type="entry name" value="Pept_his_AS"/>
</dbReference>
<gene>
    <name evidence="7" type="ORF">SteCoe_29480</name>
</gene>
<dbReference type="SMART" id="SM00645">
    <property type="entry name" value="Pept_C1"/>
    <property type="match status" value="1"/>
</dbReference>
<protein>
    <recommendedName>
        <fullName evidence="9">Peptidase C1A papain C-terminal domain-containing protein</fullName>
    </recommendedName>
</protein>
<dbReference type="PROSITE" id="PS00139">
    <property type="entry name" value="THIOL_PROTEASE_CYS"/>
    <property type="match status" value="1"/>
</dbReference>
<dbReference type="SUPFAM" id="SSF54001">
    <property type="entry name" value="Cysteine proteinases"/>
    <property type="match status" value="1"/>
</dbReference>
<dbReference type="EMBL" id="MPUH01000926">
    <property type="protein sequence ID" value="OMJ72143.1"/>
    <property type="molecule type" value="Genomic_DNA"/>
</dbReference>
<dbReference type="Proteomes" id="UP000187209">
    <property type="component" value="Unassembled WGS sequence"/>
</dbReference>
<dbReference type="CDD" id="cd02248">
    <property type="entry name" value="Peptidase_C1A"/>
    <property type="match status" value="1"/>
</dbReference>
<organism evidence="7 8">
    <name type="scientific">Stentor coeruleus</name>
    <dbReference type="NCBI Taxonomy" id="5963"/>
    <lineage>
        <taxon>Eukaryota</taxon>
        <taxon>Sar</taxon>
        <taxon>Alveolata</taxon>
        <taxon>Ciliophora</taxon>
        <taxon>Postciliodesmatophora</taxon>
        <taxon>Heterotrichea</taxon>
        <taxon>Heterotrichida</taxon>
        <taxon>Stentoridae</taxon>
        <taxon>Stentor</taxon>
    </lineage>
</organism>
<comment type="similarity">
    <text evidence="1">Belongs to the peptidase C1 family.</text>
</comment>
<reference evidence="7 8" key="1">
    <citation type="submission" date="2016-11" db="EMBL/GenBank/DDBJ databases">
        <title>The macronuclear genome of Stentor coeruleus: a giant cell with tiny introns.</title>
        <authorList>
            <person name="Slabodnick M."/>
            <person name="Ruby J.G."/>
            <person name="Reiff S.B."/>
            <person name="Swart E.C."/>
            <person name="Gosai S."/>
            <person name="Prabakaran S."/>
            <person name="Witkowska E."/>
            <person name="Larue G.E."/>
            <person name="Fisher S."/>
            <person name="Freeman R.M."/>
            <person name="Gunawardena J."/>
            <person name="Chu W."/>
            <person name="Stover N.A."/>
            <person name="Gregory B.D."/>
            <person name="Nowacki M."/>
            <person name="Derisi J."/>
            <person name="Roy S.W."/>
            <person name="Marshall W.F."/>
            <person name="Sood P."/>
        </authorList>
    </citation>
    <scope>NUCLEOTIDE SEQUENCE [LARGE SCALE GENOMIC DNA]</scope>
    <source>
        <strain evidence="7">WM001</strain>
    </source>
</reference>
<evidence type="ECO:0000259" key="5">
    <source>
        <dbReference type="SMART" id="SM00645"/>
    </source>
</evidence>
<dbReference type="Pfam" id="PF00112">
    <property type="entry name" value="Peptidase_C1"/>
    <property type="match status" value="1"/>
</dbReference>
<sequence>MSKALILLLIVGCLGNIAIDRTFMHFTHSYSKFYTPDEYTLRRDIFEKTLKRIELHNSNPDKTWTMGINEFSDWTDEEFALKRLGAWQNCSATQGTYQAYNLGWLPNAVDWRSMGVVSPVKNQGNCGSCWTFSTTGAMESHWAISTEEGLPSLSEQQLVDCAGAFNNFGCNGGLPSQAFEYIKSVSGLTTEQEYPYTAKDGVCKNITGRYFAKRGSHNITYLDEYSLQHAIAFKGPVSIAFQVISGFKDYTGGVYSSPLCSNLPSQVNHAVLAVGYGVTSTGEQYYIVKNSWGASWGDNGYFLLQRGTNMCGVADCASFPIIF</sequence>
<feature type="signal peptide" evidence="4">
    <location>
        <begin position="1"/>
        <end position="15"/>
    </location>
</feature>
<evidence type="ECO:0000313" key="7">
    <source>
        <dbReference type="EMBL" id="OMJ72143.1"/>
    </source>
</evidence>
<dbReference type="PRINTS" id="PR00705">
    <property type="entry name" value="PAPAIN"/>
</dbReference>
<dbReference type="InterPro" id="IPR000169">
    <property type="entry name" value="Pept_cys_AS"/>
</dbReference>
<dbReference type="Gene3D" id="3.90.70.10">
    <property type="entry name" value="Cysteine proteinases"/>
    <property type="match status" value="1"/>
</dbReference>
<dbReference type="InterPro" id="IPR038765">
    <property type="entry name" value="Papain-like_cys_pep_sf"/>
</dbReference>
<keyword evidence="2" id="KW-0865">Zymogen</keyword>
<feature type="domain" description="Cathepsin propeptide inhibitor" evidence="6">
    <location>
        <begin position="23"/>
        <end position="79"/>
    </location>
</feature>
<dbReference type="InterPro" id="IPR013201">
    <property type="entry name" value="Prot_inhib_I29"/>
</dbReference>
<evidence type="ECO:0000256" key="2">
    <source>
        <dbReference type="ARBA" id="ARBA00023145"/>
    </source>
</evidence>
<keyword evidence="8" id="KW-1185">Reference proteome</keyword>
<dbReference type="GO" id="GO:0006508">
    <property type="term" value="P:proteolysis"/>
    <property type="evidence" value="ECO:0007669"/>
    <property type="project" value="InterPro"/>
</dbReference>
<dbReference type="GO" id="GO:0008234">
    <property type="term" value="F:cysteine-type peptidase activity"/>
    <property type="evidence" value="ECO:0007669"/>
    <property type="project" value="InterPro"/>
</dbReference>
<dbReference type="PROSITE" id="PS00639">
    <property type="entry name" value="THIOL_PROTEASE_HIS"/>
    <property type="match status" value="1"/>
</dbReference>
<evidence type="ECO:0000313" key="8">
    <source>
        <dbReference type="Proteomes" id="UP000187209"/>
    </source>
</evidence>
<dbReference type="InterPro" id="IPR000668">
    <property type="entry name" value="Peptidase_C1A_C"/>
</dbReference>
<evidence type="ECO:0000259" key="6">
    <source>
        <dbReference type="SMART" id="SM00848"/>
    </source>
</evidence>
<name>A0A1R2B5S1_9CILI</name>
<feature type="chain" id="PRO_5012909922" description="Peptidase C1A papain C-terminal domain-containing protein" evidence="4">
    <location>
        <begin position="16"/>
        <end position="323"/>
    </location>
</feature>
<accession>A0A1R2B5S1</accession>
<evidence type="ECO:0000256" key="3">
    <source>
        <dbReference type="ARBA" id="ARBA00023157"/>
    </source>
</evidence>
<evidence type="ECO:0000256" key="1">
    <source>
        <dbReference type="ARBA" id="ARBA00008455"/>
    </source>
</evidence>
<proteinExistence type="inferred from homology"/>
<dbReference type="Pfam" id="PF08246">
    <property type="entry name" value="Inhibitor_I29"/>
    <property type="match status" value="1"/>
</dbReference>
<dbReference type="AlphaFoldDB" id="A0A1R2B5S1"/>
<keyword evidence="3" id="KW-1015">Disulfide bond</keyword>
<dbReference type="SMART" id="SM00848">
    <property type="entry name" value="Inhibitor_I29"/>
    <property type="match status" value="1"/>
</dbReference>
<dbReference type="InterPro" id="IPR039417">
    <property type="entry name" value="Peptidase_C1A_papain-like"/>
</dbReference>
<dbReference type="FunFam" id="3.90.70.10:FF:000039">
    <property type="entry name" value="Cysteine proteinase 2, putative"/>
    <property type="match status" value="1"/>
</dbReference>
<evidence type="ECO:0008006" key="9">
    <source>
        <dbReference type="Google" id="ProtNLM"/>
    </source>
</evidence>
<feature type="domain" description="Peptidase C1A papain C-terminal" evidence="5">
    <location>
        <begin position="105"/>
        <end position="321"/>
    </location>
</feature>
<keyword evidence="4" id="KW-0732">Signal</keyword>
<dbReference type="InterPro" id="IPR013128">
    <property type="entry name" value="Peptidase_C1A"/>
</dbReference>
<dbReference type="PANTHER" id="PTHR12411">
    <property type="entry name" value="CYSTEINE PROTEASE FAMILY C1-RELATED"/>
    <property type="match status" value="1"/>
</dbReference>
<dbReference type="OrthoDB" id="311783at2759"/>
<evidence type="ECO:0000256" key="4">
    <source>
        <dbReference type="SAM" id="SignalP"/>
    </source>
</evidence>
<comment type="caution">
    <text evidence="7">The sequence shown here is derived from an EMBL/GenBank/DDBJ whole genome shotgun (WGS) entry which is preliminary data.</text>
</comment>